<name>A0A7H9B533_ZYGMR</name>
<evidence type="ECO:0000256" key="2">
    <source>
        <dbReference type="ARBA" id="ARBA00016204"/>
    </source>
</evidence>
<dbReference type="OrthoDB" id="10061064at2759"/>
<evidence type="ECO:0000313" key="7">
    <source>
        <dbReference type="EMBL" id="QLG73798.1"/>
    </source>
</evidence>
<dbReference type="KEGG" id="zmk:HG535_0F03090"/>
<evidence type="ECO:0000256" key="5">
    <source>
        <dbReference type="RuleBase" id="RU368013"/>
    </source>
</evidence>
<keyword evidence="3 5" id="KW-0653">Protein transport</keyword>
<dbReference type="GO" id="GO:0071630">
    <property type="term" value="P:nuclear protein quality control by the ubiquitin-proteasome system"/>
    <property type="evidence" value="ECO:0007669"/>
    <property type="project" value="UniProtKB-UniRule"/>
</dbReference>
<keyword evidence="5" id="KW-0963">Cytoplasm</keyword>
<evidence type="ECO:0000256" key="3">
    <source>
        <dbReference type="ARBA" id="ARBA00022927"/>
    </source>
</evidence>
<dbReference type="GO" id="GO:0015031">
    <property type="term" value="P:protein transport"/>
    <property type="evidence" value="ECO:0007669"/>
    <property type="project" value="UniProtKB-UniRule"/>
</dbReference>
<dbReference type="EMBL" id="CP058609">
    <property type="protein sequence ID" value="QLG73798.1"/>
    <property type="molecule type" value="Genomic_DNA"/>
</dbReference>
<dbReference type="GO" id="GO:0005737">
    <property type="term" value="C:cytoplasm"/>
    <property type="evidence" value="ECO:0007669"/>
    <property type="project" value="UniProtKB-SubCell"/>
</dbReference>
<feature type="region of interest" description="Disordered" evidence="6">
    <location>
        <begin position="304"/>
        <end position="331"/>
    </location>
</feature>
<dbReference type="InterPro" id="IPR013868">
    <property type="entry name" value="Cut8/Sts1_fam"/>
</dbReference>
<sequence length="331" mass="37615">MNAEDCNEQTNTLAGYSAGFAWGFKSGSGTSTVQQMGGQHPVTSLVEDGNQHKYRCKRKYSSGRDNQEDMGRNVKHMANRGKHTILKRKANLSSNIQGQPLPIQRGLELMNKEQLQNALLDIMKACPQTQQLMNSKLLECNFSTEKCQDLLKIKLEQLYQSIPYSRSSEMNKLNDYAFVRMKPYILEFLNCLVDCILDQIPPRVENVLSSMKFLDLCTDMVANLPRFELTSNNYYYDKCLEQLSYIWCTLIEHIARDVFLTLNGESVICGWISKLEIYNELSNGILSRPLQLFKSLNSVDSNPLHKNTANTGSTTTPFHSPTNNSRLANDQ</sequence>
<proteinExistence type="inferred from homology"/>
<dbReference type="AlphaFoldDB" id="A0A7H9B533"/>
<evidence type="ECO:0000256" key="1">
    <source>
        <dbReference type="ARBA" id="ARBA00006199"/>
    </source>
</evidence>
<dbReference type="GeneID" id="59237557"/>
<dbReference type="GO" id="GO:0031144">
    <property type="term" value="P:proteasome localization"/>
    <property type="evidence" value="ECO:0007669"/>
    <property type="project" value="UniProtKB-UniRule"/>
</dbReference>
<dbReference type="PANTHER" id="PTHR28032:SF1">
    <property type="entry name" value="FI02826P"/>
    <property type="match status" value="1"/>
</dbReference>
<dbReference type="Gene3D" id="1.20.58.1590">
    <property type="entry name" value="Tethering factor for nuclear proteasome Cut8/Sts1"/>
    <property type="match status" value="1"/>
</dbReference>
<dbReference type="GO" id="GO:0031965">
    <property type="term" value="C:nuclear membrane"/>
    <property type="evidence" value="ECO:0007669"/>
    <property type="project" value="TreeGrafter"/>
</dbReference>
<dbReference type="RefSeq" id="XP_037145524.1">
    <property type="nucleotide sequence ID" value="XM_037289629.1"/>
</dbReference>
<evidence type="ECO:0000313" key="8">
    <source>
        <dbReference type="Proteomes" id="UP000509704"/>
    </source>
</evidence>
<dbReference type="PANTHER" id="PTHR28032">
    <property type="entry name" value="FI02826P"/>
    <property type="match status" value="1"/>
</dbReference>
<organism evidence="7 8">
    <name type="scientific">Zygotorulaspora mrakii</name>
    <name type="common">Zygosaccharomyces mrakii</name>
    <dbReference type="NCBI Taxonomy" id="42260"/>
    <lineage>
        <taxon>Eukaryota</taxon>
        <taxon>Fungi</taxon>
        <taxon>Dikarya</taxon>
        <taxon>Ascomycota</taxon>
        <taxon>Saccharomycotina</taxon>
        <taxon>Saccharomycetes</taxon>
        <taxon>Saccharomycetales</taxon>
        <taxon>Saccharomycetaceae</taxon>
        <taxon>Zygotorulaspora</taxon>
    </lineage>
</organism>
<dbReference type="Proteomes" id="UP000509704">
    <property type="component" value="Chromosome 6"/>
</dbReference>
<comment type="subunit">
    <text evidence="5">Binds the proteasome.</text>
</comment>
<accession>A0A7H9B533</accession>
<keyword evidence="4 5" id="KW-0539">Nucleus</keyword>
<dbReference type="GO" id="GO:0070628">
    <property type="term" value="F:proteasome binding"/>
    <property type="evidence" value="ECO:0007669"/>
    <property type="project" value="TreeGrafter"/>
</dbReference>
<dbReference type="Pfam" id="PF08559">
    <property type="entry name" value="Cut8"/>
    <property type="match status" value="1"/>
</dbReference>
<evidence type="ECO:0000256" key="6">
    <source>
        <dbReference type="SAM" id="MobiDB-lite"/>
    </source>
</evidence>
<comment type="function">
    <text evidence="5">Involved in ubiquitin-mediated protein degradation. Regulatory factor in the ubiquitin/proteasome pathway that controls the turnover of proteasome substrates. Targets proteasomes to the nucleus and facilitates the degradation of nuclear proteins.</text>
</comment>
<reference evidence="7 8" key="1">
    <citation type="submission" date="2020-07" db="EMBL/GenBank/DDBJ databases">
        <title>The yeast mating-type switching endonuclease HO is a domesticated member of an unorthodox homing genetic element family.</title>
        <authorList>
            <person name="Coughlan A.Y."/>
            <person name="Lombardi L."/>
            <person name="Braun-Galleani S."/>
            <person name="Martos A.R."/>
            <person name="Galeote V."/>
            <person name="Bigey F."/>
            <person name="Dequin S."/>
            <person name="Byrne K.P."/>
            <person name="Wolfe K.H."/>
        </authorList>
    </citation>
    <scope>NUCLEOTIDE SEQUENCE [LARGE SCALE GENOMIC DNA]</scope>
    <source>
        <strain evidence="7 8">NRRL Y-6702</strain>
    </source>
</reference>
<keyword evidence="5" id="KW-0813">Transport</keyword>
<comment type="subcellular location">
    <subcellularLocation>
        <location evidence="5">Cytoplasm</location>
    </subcellularLocation>
    <subcellularLocation>
        <location evidence="5">Nucleus</location>
    </subcellularLocation>
</comment>
<evidence type="ECO:0000256" key="4">
    <source>
        <dbReference type="ARBA" id="ARBA00023242"/>
    </source>
</evidence>
<comment type="similarity">
    <text evidence="1 5">Belongs to the cut8/STS1 family.</text>
</comment>
<gene>
    <name evidence="7" type="ORF">HG535_0F03090</name>
</gene>
<protein>
    <recommendedName>
        <fullName evidence="2 5">Tethering factor for nuclear proteasome STS1</fullName>
    </recommendedName>
</protein>
<dbReference type="InterPro" id="IPR038422">
    <property type="entry name" value="Cut8/Sts1_sf"/>
</dbReference>
<keyword evidence="8" id="KW-1185">Reference proteome</keyword>